<evidence type="ECO:0000256" key="5">
    <source>
        <dbReference type="ARBA" id="ARBA00022741"/>
    </source>
</evidence>
<sequence>MLKGLGKLAKKSSTATLSAGTDEPPRSTTPTPGNPDGKPTSRTGLLTIRVLWAEGLALPASTPLPPAVQAALSTQQAKAAASVSPSSVMQKRIAKRHSAKDSIQRTQCWWLPYLVMEFEVNQVLITPLGGDLEKPLYMYQAQFDVSRNSEISIQCYLRAEKPKVGNDGLADDMGNDIFMGGIKFTPDFDNVGTVGHDQWYDLTGGNAKIQIGVAYQPSSGQSLTIDEFELITVIGKGSFGKVMQVRKRDTMRIYALKTIRKAHIVDRKEITHTLAERLVLARVNNPFIVPLKFSFQSEQKLYLVLAFVNGGELFHHLQREQRFNEERSRFYSAELLLALEHLHELDVVYRDLKPENILLDYTGHIALCDFGLCKLNMKDSDTTNTFCGTPEYLAPEILNGQGYNKVIDWWTLGVLLYEMLSGLPPFYDEVTDKMYQKILTDPLVFGPEFRSEARNILTSLLDRDPTRRLGVSGAEEIKKHPFFEKHIDFKKLVQKKIQPPFKPSVASPVDVSNFDTVFTTEAPIDSYVDGSQLSSTVQAQFAGFSYDGSGNVPISNA</sequence>
<dbReference type="GO" id="GO:0004674">
    <property type="term" value="F:protein serine/threonine kinase activity"/>
    <property type="evidence" value="ECO:0007669"/>
    <property type="project" value="UniProtKB-KW"/>
</dbReference>
<name>A0A8I2YRZ0_9AGAM</name>
<dbReference type="Gene3D" id="1.10.510.10">
    <property type="entry name" value="Transferase(Phosphotransferase) domain 1"/>
    <property type="match status" value="1"/>
</dbReference>
<comment type="catalytic activity">
    <reaction evidence="8">
        <text>L-threonyl-[protein] + ATP = O-phospho-L-threonyl-[protein] + ADP + H(+)</text>
        <dbReference type="Rhea" id="RHEA:46608"/>
        <dbReference type="Rhea" id="RHEA-COMP:11060"/>
        <dbReference type="Rhea" id="RHEA-COMP:11605"/>
        <dbReference type="ChEBI" id="CHEBI:15378"/>
        <dbReference type="ChEBI" id="CHEBI:30013"/>
        <dbReference type="ChEBI" id="CHEBI:30616"/>
        <dbReference type="ChEBI" id="CHEBI:61977"/>
        <dbReference type="ChEBI" id="CHEBI:456216"/>
        <dbReference type="EC" id="2.7.11.1"/>
    </reaction>
</comment>
<dbReference type="PROSITE" id="PS51285">
    <property type="entry name" value="AGC_KINASE_CTER"/>
    <property type="match status" value="1"/>
</dbReference>
<dbReference type="FunFam" id="3.30.200.20:FF:000048">
    <property type="entry name" value="Non-specific serine/threonine protein kinase"/>
    <property type="match status" value="1"/>
</dbReference>
<dbReference type="Pfam" id="PF00433">
    <property type="entry name" value="Pkinase_C"/>
    <property type="match status" value="1"/>
</dbReference>
<dbReference type="AlphaFoldDB" id="A0A8I2YRZ0"/>
<dbReference type="SUPFAM" id="SSF56112">
    <property type="entry name" value="Protein kinase-like (PK-like)"/>
    <property type="match status" value="1"/>
</dbReference>
<dbReference type="Pfam" id="PF00069">
    <property type="entry name" value="Pkinase"/>
    <property type="match status" value="1"/>
</dbReference>
<evidence type="ECO:0000256" key="3">
    <source>
        <dbReference type="ARBA" id="ARBA00022553"/>
    </source>
</evidence>
<dbReference type="FunFam" id="1.10.510.10:FF:000008">
    <property type="entry name" value="Non-specific serine/threonine protein kinase"/>
    <property type="match status" value="1"/>
</dbReference>
<proteinExistence type="predicted"/>
<feature type="domain" description="Protein kinase" evidence="12">
    <location>
        <begin position="228"/>
        <end position="483"/>
    </location>
</feature>
<evidence type="ECO:0000256" key="10">
    <source>
        <dbReference type="PROSITE-ProRule" id="PRU10141"/>
    </source>
</evidence>
<feature type="region of interest" description="Disordered" evidence="11">
    <location>
        <begin position="1"/>
        <end position="41"/>
    </location>
</feature>
<dbReference type="EMBL" id="JAGFBS010000010">
    <property type="protein sequence ID" value="KAG6377084.1"/>
    <property type="molecule type" value="Genomic_DNA"/>
</dbReference>
<evidence type="ECO:0000256" key="1">
    <source>
        <dbReference type="ARBA" id="ARBA00012513"/>
    </source>
</evidence>
<dbReference type="InterPro" id="IPR011009">
    <property type="entry name" value="Kinase-like_dom_sf"/>
</dbReference>
<dbReference type="PANTHER" id="PTHR24351">
    <property type="entry name" value="RIBOSOMAL PROTEIN S6 KINASE"/>
    <property type="match status" value="1"/>
</dbReference>
<evidence type="ECO:0000256" key="9">
    <source>
        <dbReference type="ARBA" id="ARBA00048679"/>
    </source>
</evidence>
<dbReference type="PROSITE" id="PS00108">
    <property type="entry name" value="PROTEIN_KINASE_ST"/>
    <property type="match status" value="1"/>
</dbReference>
<dbReference type="PROSITE" id="PS50011">
    <property type="entry name" value="PROTEIN_KINASE_DOM"/>
    <property type="match status" value="1"/>
</dbReference>
<reference evidence="14" key="1">
    <citation type="submission" date="2021-03" db="EMBL/GenBank/DDBJ databases">
        <title>Evolutionary innovations through gain and loss of genes in the ectomycorrhizal Boletales.</title>
        <authorList>
            <person name="Wu G."/>
            <person name="Miyauchi S."/>
            <person name="Morin E."/>
            <person name="Yang Z.-L."/>
            <person name="Xu J."/>
            <person name="Martin F.M."/>
        </authorList>
    </citation>
    <scope>NUCLEOTIDE SEQUENCE</scope>
    <source>
        <strain evidence="14">BR01</strain>
    </source>
</reference>
<feature type="binding site" evidence="10">
    <location>
        <position position="261"/>
    </location>
    <ligand>
        <name>ATP</name>
        <dbReference type="ChEBI" id="CHEBI:30616"/>
    </ligand>
</feature>
<keyword evidence="7 10" id="KW-0067">ATP-binding</keyword>
<dbReference type="InterPro" id="IPR008271">
    <property type="entry name" value="Ser/Thr_kinase_AS"/>
</dbReference>
<dbReference type="PROSITE" id="PS00107">
    <property type="entry name" value="PROTEIN_KINASE_ATP"/>
    <property type="match status" value="1"/>
</dbReference>
<gene>
    <name evidence="14" type="ORF">JVT61DRAFT_1135</name>
</gene>
<evidence type="ECO:0000313" key="14">
    <source>
        <dbReference type="EMBL" id="KAG6377084.1"/>
    </source>
</evidence>
<keyword evidence="4" id="KW-0808">Transferase</keyword>
<dbReference type="InterPro" id="IPR000719">
    <property type="entry name" value="Prot_kinase_dom"/>
</dbReference>
<keyword evidence="5 10" id="KW-0547">Nucleotide-binding</keyword>
<feature type="domain" description="AGC-kinase C-terminal" evidence="13">
    <location>
        <begin position="485"/>
        <end position="556"/>
    </location>
</feature>
<evidence type="ECO:0000256" key="4">
    <source>
        <dbReference type="ARBA" id="ARBA00022679"/>
    </source>
</evidence>
<dbReference type="InterPro" id="IPR017892">
    <property type="entry name" value="Pkinase_C"/>
</dbReference>
<evidence type="ECO:0000259" key="13">
    <source>
        <dbReference type="PROSITE" id="PS51285"/>
    </source>
</evidence>
<evidence type="ECO:0000256" key="6">
    <source>
        <dbReference type="ARBA" id="ARBA00022777"/>
    </source>
</evidence>
<dbReference type="GO" id="GO:0005524">
    <property type="term" value="F:ATP binding"/>
    <property type="evidence" value="ECO:0007669"/>
    <property type="project" value="UniProtKB-UniRule"/>
</dbReference>
<accession>A0A8I2YRZ0</accession>
<evidence type="ECO:0000259" key="12">
    <source>
        <dbReference type="PROSITE" id="PS50011"/>
    </source>
</evidence>
<comment type="catalytic activity">
    <reaction evidence="9">
        <text>L-seryl-[protein] + ATP = O-phospho-L-seryl-[protein] + ADP + H(+)</text>
        <dbReference type="Rhea" id="RHEA:17989"/>
        <dbReference type="Rhea" id="RHEA-COMP:9863"/>
        <dbReference type="Rhea" id="RHEA-COMP:11604"/>
        <dbReference type="ChEBI" id="CHEBI:15378"/>
        <dbReference type="ChEBI" id="CHEBI:29999"/>
        <dbReference type="ChEBI" id="CHEBI:30616"/>
        <dbReference type="ChEBI" id="CHEBI:83421"/>
        <dbReference type="ChEBI" id="CHEBI:456216"/>
        <dbReference type="EC" id="2.7.11.1"/>
    </reaction>
</comment>
<organism evidence="14 15">
    <name type="scientific">Boletus reticuloceps</name>
    <dbReference type="NCBI Taxonomy" id="495285"/>
    <lineage>
        <taxon>Eukaryota</taxon>
        <taxon>Fungi</taxon>
        <taxon>Dikarya</taxon>
        <taxon>Basidiomycota</taxon>
        <taxon>Agaricomycotina</taxon>
        <taxon>Agaricomycetes</taxon>
        <taxon>Agaricomycetidae</taxon>
        <taxon>Boletales</taxon>
        <taxon>Boletineae</taxon>
        <taxon>Boletaceae</taxon>
        <taxon>Boletoideae</taxon>
        <taxon>Boletus</taxon>
    </lineage>
</organism>
<dbReference type="CDD" id="cd11651">
    <property type="entry name" value="YPK1_N_like"/>
    <property type="match status" value="1"/>
</dbReference>
<keyword evidence="6 14" id="KW-0418">Kinase</keyword>
<evidence type="ECO:0000256" key="2">
    <source>
        <dbReference type="ARBA" id="ARBA00022527"/>
    </source>
</evidence>
<dbReference type="SMART" id="SM00133">
    <property type="entry name" value="S_TK_X"/>
    <property type="match status" value="1"/>
</dbReference>
<comment type="caution">
    <text evidence="14">The sequence shown here is derived from an EMBL/GenBank/DDBJ whole genome shotgun (WGS) entry which is preliminary data.</text>
</comment>
<keyword evidence="2" id="KW-0723">Serine/threonine-protein kinase</keyword>
<dbReference type="Gene3D" id="3.30.200.20">
    <property type="entry name" value="Phosphorylase Kinase, domain 1"/>
    <property type="match status" value="1"/>
</dbReference>
<evidence type="ECO:0000256" key="11">
    <source>
        <dbReference type="SAM" id="MobiDB-lite"/>
    </source>
</evidence>
<evidence type="ECO:0000313" key="15">
    <source>
        <dbReference type="Proteomes" id="UP000683000"/>
    </source>
</evidence>
<dbReference type="InterPro" id="IPR017441">
    <property type="entry name" value="Protein_kinase_ATP_BS"/>
</dbReference>
<dbReference type="SMART" id="SM00220">
    <property type="entry name" value="S_TKc"/>
    <property type="match status" value="1"/>
</dbReference>
<protein>
    <recommendedName>
        <fullName evidence="1">non-specific serine/threonine protein kinase</fullName>
        <ecNumber evidence="1">2.7.11.1</ecNumber>
    </recommendedName>
</protein>
<dbReference type="Proteomes" id="UP000683000">
    <property type="component" value="Unassembled WGS sequence"/>
</dbReference>
<dbReference type="EC" id="2.7.11.1" evidence="1"/>
<evidence type="ECO:0000256" key="7">
    <source>
        <dbReference type="ARBA" id="ARBA00022840"/>
    </source>
</evidence>
<dbReference type="InterPro" id="IPR000961">
    <property type="entry name" value="AGC-kinase_C"/>
</dbReference>
<dbReference type="OrthoDB" id="63267at2759"/>
<keyword evidence="3" id="KW-0597">Phosphoprotein</keyword>
<evidence type="ECO:0000256" key="8">
    <source>
        <dbReference type="ARBA" id="ARBA00047899"/>
    </source>
</evidence>
<keyword evidence="15" id="KW-1185">Reference proteome</keyword>